<dbReference type="Pfam" id="PF07690">
    <property type="entry name" value="MFS_1"/>
    <property type="match status" value="1"/>
</dbReference>
<feature type="transmembrane region" description="Helical" evidence="7">
    <location>
        <begin position="1021"/>
        <end position="1042"/>
    </location>
</feature>
<evidence type="ECO:0000256" key="3">
    <source>
        <dbReference type="ARBA" id="ARBA00022692"/>
    </source>
</evidence>
<feature type="transmembrane region" description="Helical" evidence="7">
    <location>
        <begin position="666"/>
        <end position="686"/>
    </location>
</feature>
<dbReference type="SUPFAM" id="SSF53335">
    <property type="entry name" value="S-adenosyl-L-methionine-dependent methyltransferases"/>
    <property type="match status" value="1"/>
</dbReference>
<dbReference type="PROSITE" id="PS50850">
    <property type="entry name" value="MFS"/>
    <property type="match status" value="1"/>
</dbReference>
<dbReference type="EMBL" id="CP001142">
    <property type="protein sequence ID" value="ACI65465.1"/>
    <property type="molecule type" value="Genomic_DNA"/>
</dbReference>
<keyword evidence="10" id="KW-1185">Reference proteome</keyword>
<accession>B5Y4E0</accession>
<evidence type="ECO:0000313" key="9">
    <source>
        <dbReference type="EMBL" id="ACI65465.1"/>
    </source>
</evidence>
<dbReference type="KEGG" id="pti:PHATR_33116"/>
<gene>
    <name evidence="9" type="ORF">PHATR_33116</name>
</gene>
<keyword evidence="4 7" id="KW-1133">Transmembrane helix</keyword>
<feature type="region of interest" description="Disordered" evidence="6">
    <location>
        <begin position="1"/>
        <end position="28"/>
    </location>
</feature>
<dbReference type="GO" id="GO:0022857">
    <property type="term" value="F:transmembrane transporter activity"/>
    <property type="evidence" value="ECO:0007669"/>
    <property type="project" value="InterPro"/>
</dbReference>
<dbReference type="SUPFAM" id="SSF103473">
    <property type="entry name" value="MFS general substrate transporter"/>
    <property type="match status" value="1"/>
</dbReference>
<feature type="transmembrane region" description="Helical" evidence="7">
    <location>
        <begin position="628"/>
        <end position="645"/>
    </location>
</feature>
<keyword evidence="2" id="KW-0813">Transport</keyword>
<keyword evidence="5 7" id="KW-0472">Membrane</keyword>
<organism evidence="9 10">
    <name type="scientific">Phaeodactylum tricornutum (strain CCAP 1055/1)</name>
    <dbReference type="NCBI Taxonomy" id="556484"/>
    <lineage>
        <taxon>Eukaryota</taxon>
        <taxon>Sar</taxon>
        <taxon>Stramenopiles</taxon>
        <taxon>Ochrophyta</taxon>
        <taxon>Bacillariophyta</taxon>
        <taxon>Bacillariophyceae</taxon>
        <taxon>Bacillariophycidae</taxon>
        <taxon>Naviculales</taxon>
        <taxon>Phaeodactylaceae</taxon>
        <taxon>Phaeodactylum</taxon>
    </lineage>
</organism>
<dbReference type="GeneID" id="7204251"/>
<feature type="transmembrane region" description="Helical" evidence="7">
    <location>
        <begin position="987"/>
        <end position="1015"/>
    </location>
</feature>
<feature type="transmembrane region" description="Helical" evidence="7">
    <location>
        <begin position="946"/>
        <end position="966"/>
    </location>
</feature>
<dbReference type="OrthoDB" id="26679at2759"/>
<name>B5Y4E0_PHATC</name>
<dbReference type="InterPro" id="IPR011701">
    <property type="entry name" value="MFS"/>
</dbReference>
<dbReference type="Gene3D" id="3.40.50.150">
    <property type="entry name" value="Vaccinia Virus protein VP39"/>
    <property type="match status" value="1"/>
</dbReference>
<feature type="transmembrane region" description="Helical" evidence="7">
    <location>
        <begin position="151"/>
        <end position="170"/>
    </location>
</feature>
<dbReference type="InterPro" id="IPR020846">
    <property type="entry name" value="MFS_dom"/>
</dbReference>
<dbReference type="HOGENOM" id="CLU_303948_0_0_1"/>
<evidence type="ECO:0000256" key="6">
    <source>
        <dbReference type="SAM" id="MobiDB-lite"/>
    </source>
</evidence>
<feature type="transmembrane region" description="Helical" evidence="7">
    <location>
        <begin position="523"/>
        <end position="551"/>
    </location>
</feature>
<dbReference type="AlphaFoldDB" id="B5Y4E0"/>
<dbReference type="InterPro" id="IPR029063">
    <property type="entry name" value="SAM-dependent_MTases_sf"/>
</dbReference>
<evidence type="ECO:0000256" key="7">
    <source>
        <dbReference type="SAM" id="Phobius"/>
    </source>
</evidence>
<feature type="transmembrane region" description="Helical" evidence="7">
    <location>
        <begin position="913"/>
        <end position="934"/>
    </location>
</feature>
<dbReference type="PANTHER" id="PTHR23504:SF15">
    <property type="entry name" value="MAJOR FACILITATOR SUPERFAMILY (MFS) PROFILE DOMAIN-CONTAINING PROTEIN"/>
    <property type="match status" value="1"/>
</dbReference>
<dbReference type="eggNOG" id="KOG2615">
    <property type="taxonomic scope" value="Eukaryota"/>
</dbReference>
<feature type="domain" description="Major facilitator superfamily (MFS) profile" evidence="8">
    <location>
        <begin position="528"/>
        <end position="1046"/>
    </location>
</feature>
<sequence length="1057" mass="116765">MYSDAHKPQSVSEKKGNKDPMPQRQRKALGCCRSENAIQGSGVTVTQYYKRSPAIPISPSPTETPVPVPFPQRGFSLLEEQLKPPLVRHESTHAHDQCDSNGICQRQNSASAFAEDEKYPAGVSQTLRKERLMVHERLWRSKRTDPRKTDIRLVMTTCALLAFGSLYTYYMSLLNNFDYSILYNDIGVSVPLPVLPNFTSLLIASGSDKYNRHHYERYYERWLEPYRDVPGVKVLEIGANQGHSLKLWEDYFADPDIILGLKYGNAANGIENKIVNLTKVSLYTGDQSSKPTMDYLNERGPWHIIIDDGSHVPQHVIYSLVHLWDSVAPGGMYIVEDLETSYWRNGSNVYDYPLANTGVLADANHSAAAKIMQLQHILVRHQIGARDMSIFPGDDTICSIEWGMNLLAIRPPIRKINECLCRKVHRDKNNWTLQSILSSHALPTFLTTVCSKTRRLLNNCTVDKPVKAMPRQNLVVEIQAIVPEEPKGFLDDPDVDAAAPAMDAGAPQHYSLPQQNRTTDSPVVLHTTMFASTASLCLCMLTHSFLLISVFPYSGFMAVELIESVDEETAGAYAGLLASCFMWGRATTAYGWGQVADVYGRTTVLYWSFALSGILSIAFGLSPTFGSALFLRFALGCANGIMGSIKTIVSEISAGNEALETKTMTMVIGMWGWGFLVSPALSGILAEPVKQYPGVEWLQREGIWNAVLAKHPFLLPNLLAAIFCLIGVLVIRMFVPETLPFGQRRDPRLLLYDIGAWCQRSAGYAKVPLNVTRYQLVPTLKTHPSDLDLSSRNTRFSVSCHNAIDEDDLDAVQTLESNEQVVSLSTNIPEKATILSLLSRKPTRTCLLIYWAYSFVGLTVDESFPLFCISKQAGFGLSEYQIGQILSLCGLFFAVSQYSVYTTIYNRFGLYGSIRFGSCFSAPVMFLMPLSVLLNRGAPTGHLRTSALVFLSTCMAAYRVFGLVFFSSVSVTMNRTVPRSHRATMNGLSVLGGSVAKGLGPIFAGFLVSGSVALWGSLGGLLIFGTIGLIGCAVAATTFFYLQASDCEECGRGHRPS</sequence>
<dbReference type="Gene3D" id="1.20.1250.20">
    <property type="entry name" value="MFS general substrate transporter like domains"/>
    <property type="match status" value="1"/>
</dbReference>
<evidence type="ECO:0000256" key="5">
    <source>
        <dbReference type="ARBA" id="ARBA00023136"/>
    </source>
</evidence>
<evidence type="ECO:0000256" key="4">
    <source>
        <dbReference type="ARBA" id="ARBA00022989"/>
    </source>
</evidence>
<dbReference type="PANTHER" id="PTHR23504">
    <property type="entry name" value="MAJOR FACILITATOR SUPERFAMILY DOMAIN-CONTAINING PROTEIN 10"/>
    <property type="match status" value="1"/>
</dbReference>
<comment type="subcellular location">
    <subcellularLocation>
        <location evidence="1">Membrane</location>
        <topology evidence="1">Multi-pass membrane protein</topology>
    </subcellularLocation>
</comment>
<dbReference type="InterPro" id="IPR036259">
    <property type="entry name" value="MFS_trans_sf"/>
</dbReference>
<dbReference type="Proteomes" id="UP000000759">
    <property type="component" value="Chromosome 3"/>
</dbReference>
<evidence type="ECO:0000256" key="1">
    <source>
        <dbReference type="ARBA" id="ARBA00004141"/>
    </source>
</evidence>
<feature type="transmembrane region" description="Helical" evidence="7">
    <location>
        <begin position="843"/>
        <end position="860"/>
    </location>
</feature>
<feature type="compositionally biased region" description="Basic and acidic residues" evidence="6">
    <location>
        <begin position="1"/>
        <end position="18"/>
    </location>
</feature>
<dbReference type="GO" id="GO:0016020">
    <property type="term" value="C:membrane"/>
    <property type="evidence" value="ECO:0007669"/>
    <property type="project" value="UniProtKB-SubCell"/>
</dbReference>
<dbReference type="InParanoid" id="B5Y4E0"/>
<feature type="transmembrane region" description="Helical" evidence="7">
    <location>
        <begin position="714"/>
        <end position="735"/>
    </location>
</feature>
<feature type="transmembrane region" description="Helical" evidence="7">
    <location>
        <begin position="182"/>
        <end position="204"/>
    </location>
</feature>
<feature type="transmembrane region" description="Helical" evidence="7">
    <location>
        <begin position="604"/>
        <end position="622"/>
    </location>
</feature>
<evidence type="ECO:0000256" key="2">
    <source>
        <dbReference type="ARBA" id="ARBA00022448"/>
    </source>
</evidence>
<proteinExistence type="predicted"/>
<reference evidence="9 10" key="1">
    <citation type="journal article" date="2008" name="Nature">
        <title>The Phaeodactylum genome reveals the evolutionary history of diatom genomes.</title>
        <authorList>
            <person name="Bowler C."/>
            <person name="Allen A.E."/>
            <person name="Badger J.H."/>
            <person name="Grimwood J."/>
            <person name="Jabbari K."/>
            <person name="Kuo A."/>
            <person name="Maheswari U."/>
            <person name="Martens C."/>
            <person name="Maumus F."/>
            <person name="Otillar R.P."/>
            <person name="Rayko E."/>
            <person name="Salamov A."/>
            <person name="Vandepoele K."/>
            <person name="Beszteri B."/>
            <person name="Gruber A."/>
            <person name="Heijde M."/>
            <person name="Katinka M."/>
            <person name="Mock T."/>
            <person name="Valentin K."/>
            <person name="Verret F."/>
            <person name="Berges J.A."/>
            <person name="Brownlee C."/>
            <person name="Cadoret J.P."/>
            <person name="Chiovitti A."/>
            <person name="Choi C.J."/>
            <person name="Coesel S."/>
            <person name="De Martino A."/>
            <person name="Detter J.C."/>
            <person name="Durkin C."/>
            <person name="Falciatore A."/>
            <person name="Fournet J."/>
            <person name="Haruta M."/>
            <person name="Huysman M.J."/>
            <person name="Jenkins B.D."/>
            <person name="Jiroutova K."/>
            <person name="Jorgensen R.E."/>
            <person name="Joubert Y."/>
            <person name="Kaplan A."/>
            <person name="Kroger N."/>
            <person name="Kroth P.G."/>
            <person name="La Roche J."/>
            <person name="Lindquist E."/>
            <person name="Lommer M."/>
            <person name="Martin-Jezequel V."/>
            <person name="Lopez P.J."/>
            <person name="Lucas S."/>
            <person name="Mangogna M."/>
            <person name="McGinnis K."/>
            <person name="Medlin L.K."/>
            <person name="Montsant A."/>
            <person name="Oudot-Le Secq M.P."/>
            <person name="Napoli C."/>
            <person name="Obornik M."/>
            <person name="Parker M.S."/>
            <person name="Petit J.L."/>
            <person name="Porcel B.M."/>
            <person name="Poulsen N."/>
            <person name="Robison M."/>
            <person name="Rychlewski L."/>
            <person name="Rynearson T.A."/>
            <person name="Schmutz J."/>
            <person name="Shapiro H."/>
            <person name="Siaut M."/>
            <person name="Stanley M."/>
            <person name="Sussman M.R."/>
            <person name="Taylor A.R."/>
            <person name="Vardi A."/>
            <person name="von Dassow P."/>
            <person name="Vyverman W."/>
            <person name="Willis A."/>
            <person name="Wyrwicz L.S."/>
            <person name="Rokhsar D.S."/>
            <person name="Weissenbach J."/>
            <person name="Armbrust E.V."/>
            <person name="Green B.R."/>
            <person name="Van de Peer Y."/>
            <person name="Grigoriev I.V."/>
        </authorList>
    </citation>
    <scope>NUCLEOTIDE SEQUENCE [LARGE SCALE GENOMIC DNA]</scope>
    <source>
        <strain evidence="9 10">CCAP 1055/1</strain>
    </source>
</reference>
<evidence type="ECO:0000259" key="8">
    <source>
        <dbReference type="PROSITE" id="PS50850"/>
    </source>
</evidence>
<feature type="transmembrane region" description="Helical" evidence="7">
    <location>
        <begin position="571"/>
        <end position="592"/>
    </location>
</feature>
<feature type="transmembrane region" description="Helical" evidence="7">
    <location>
        <begin position="880"/>
        <end position="901"/>
    </location>
</feature>
<evidence type="ECO:0000313" key="10">
    <source>
        <dbReference type="Proteomes" id="UP000000759"/>
    </source>
</evidence>
<dbReference type="RefSeq" id="XP_002185995.1">
    <property type="nucleotide sequence ID" value="XM_002185959.1"/>
</dbReference>
<dbReference type="PaxDb" id="2850-Phatr33116"/>
<keyword evidence="3 7" id="KW-0812">Transmembrane</keyword>
<reference evidence="10" key="2">
    <citation type="submission" date="2008-08" db="EMBL/GenBank/DDBJ databases">
        <authorList>
            <consortium name="Diatom Consortium"/>
            <person name="Grigoriev I."/>
            <person name="Grimwood J."/>
            <person name="Kuo A."/>
            <person name="Otillar R.P."/>
            <person name="Salamov A."/>
            <person name="Detter J.C."/>
            <person name="Lindquist E."/>
            <person name="Shapiro H."/>
            <person name="Lucas S."/>
            <person name="Glavina del Rio T."/>
            <person name="Pitluck S."/>
            <person name="Rokhsar D."/>
            <person name="Bowler C."/>
        </authorList>
    </citation>
    <scope>GENOME REANNOTATION</scope>
    <source>
        <strain evidence="10">CCAP 1055/1</strain>
    </source>
</reference>
<protein>
    <recommendedName>
        <fullName evidence="8">Major facilitator superfamily (MFS) profile domain-containing protein</fullName>
    </recommendedName>
</protein>